<sequence length="202" mass="22714">KGLILDPFGACDGWVQGPIGRWRTIRGGEARGRRRLGDTEMAVDSDAASLGPGTSGTSEVAYIYVQAERRHAKQLDRQTGRAPMHNRRQRGIPRPRPWWLSKAQQSRSELNFVPRTSPHWFSEINGRDTTVYTPLERGGWQRRLHVAASPLDSHSFRGGGWRSSRGPRTPGLATTTVWHIHGCFRVATSLQVLRVRDQDLDS</sequence>
<dbReference type="EMBL" id="ADBL01002245">
    <property type="status" value="NOT_ANNOTATED_CDS"/>
    <property type="molecule type" value="Genomic_DNA"/>
</dbReference>
<evidence type="ECO:0000256" key="1">
    <source>
        <dbReference type="SAM" id="MobiDB-lite"/>
    </source>
</evidence>
<evidence type="ECO:0000313" key="3">
    <source>
        <dbReference type="EnsemblFungi" id="MAPG_09162T0"/>
    </source>
</evidence>
<protein>
    <submittedName>
        <fullName evidence="2 3">Uncharacterized protein</fullName>
    </submittedName>
</protein>
<proteinExistence type="predicted"/>
<evidence type="ECO:0000313" key="4">
    <source>
        <dbReference type="Proteomes" id="UP000011715"/>
    </source>
</evidence>
<reference evidence="3" key="4">
    <citation type="journal article" date="2015" name="G3 (Bethesda)">
        <title>Genome sequences of three phytopathogenic species of the Magnaporthaceae family of fungi.</title>
        <authorList>
            <person name="Okagaki L.H."/>
            <person name="Nunes C.C."/>
            <person name="Sailsbery J."/>
            <person name="Clay B."/>
            <person name="Brown D."/>
            <person name="John T."/>
            <person name="Oh Y."/>
            <person name="Young N."/>
            <person name="Fitzgerald M."/>
            <person name="Haas B.J."/>
            <person name="Zeng Q."/>
            <person name="Young S."/>
            <person name="Adiconis X."/>
            <person name="Fan L."/>
            <person name="Levin J.Z."/>
            <person name="Mitchell T.K."/>
            <person name="Okubara P.A."/>
            <person name="Farman M.L."/>
            <person name="Kohn L.M."/>
            <person name="Birren B."/>
            <person name="Ma L.-J."/>
            <person name="Dean R.A."/>
        </authorList>
    </citation>
    <scope>NUCLEOTIDE SEQUENCE</scope>
    <source>
        <strain evidence="3">ATCC 64411 / 73-15</strain>
    </source>
</reference>
<feature type="region of interest" description="Disordered" evidence="1">
    <location>
        <begin position="74"/>
        <end position="94"/>
    </location>
</feature>
<reference evidence="2" key="1">
    <citation type="submission" date="2010-05" db="EMBL/GenBank/DDBJ databases">
        <title>The Genome Sequence of Magnaporthe poae strain ATCC 64411.</title>
        <authorList>
            <consortium name="The Broad Institute Genome Sequencing Platform"/>
            <consortium name="Broad Institute Genome Sequencing Center for Infectious Disease"/>
            <person name="Ma L.-J."/>
            <person name="Dead R."/>
            <person name="Young S."/>
            <person name="Zeng Q."/>
            <person name="Koehrsen M."/>
            <person name="Alvarado L."/>
            <person name="Berlin A."/>
            <person name="Chapman S.B."/>
            <person name="Chen Z."/>
            <person name="Freedman E."/>
            <person name="Gellesch M."/>
            <person name="Goldberg J."/>
            <person name="Griggs A."/>
            <person name="Gujja S."/>
            <person name="Heilman E.R."/>
            <person name="Heiman D."/>
            <person name="Hepburn T."/>
            <person name="Howarth C."/>
            <person name="Jen D."/>
            <person name="Larson L."/>
            <person name="Mehta T."/>
            <person name="Neiman D."/>
            <person name="Pearson M."/>
            <person name="Roberts A."/>
            <person name="Saif S."/>
            <person name="Shea T."/>
            <person name="Shenoy N."/>
            <person name="Sisk P."/>
            <person name="Stolte C."/>
            <person name="Sykes S."/>
            <person name="Walk T."/>
            <person name="White J."/>
            <person name="Yandava C."/>
            <person name="Haas B."/>
            <person name="Nusbaum C."/>
            <person name="Birren B."/>
        </authorList>
    </citation>
    <scope>NUCLEOTIDE SEQUENCE</scope>
    <source>
        <strain evidence="2">ATCC 64411</strain>
    </source>
</reference>
<dbReference type="VEuPathDB" id="FungiDB:MAPG_09162"/>
<dbReference type="EMBL" id="GL876974">
    <property type="protein sequence ID" value="KLU90198.1"/>
    <property type="molecule type" value="Genomic_DNA"/>
</dbReference>
<reference evidence="3" key="5">
    <citation type="submission" date="2015-06" db="UniProtKB">
        <authorList>
            <consortium name="EnsemblFungi"/>
        </authorList>
    </citation>
    <scope>IDENTIFICATION</scope>
    <source>
        <strain evidence="3">ATCC 64411</strain>
    </source>
</reference>
<reference evidence="4" key="2">
    <citation type="submission" date="2010-05" db="EMBL/GenBank/DDBJ databases">
        <title>The genome sequence of Magnaporthe poae strain ATCC 64411.</title>
        <authorList>
            <person name="Ma L.-J."/>
            <person name="Dead R."/>
            <person name="Young S."/>
            <person name="Zeng Q."/>
            <person name="Koehrsen M."/>
            <person name="Alvarado L."/>
            <person name="Berlin A."/>
            <person name="Chapman S.B."/>
            <person name="Chen Z."/>
            <person name="Freedman E."/>
            <person name="Gellesch M."/>
            <person name="Goldberg J."/>
            <person name="Griggs A."/>
            <person name="Gujja S."/>
            <person name="Heilman E.R."/>
            <person name="Heiman D."/>
            <person name="Hepburn T."/>
            <person name="Howarth C."/>
            <person name="Jen D."/>
            <person name="Larson L."/>
            <person name="Mehta T."/>
            <person name="Neiman D."/>
            <person name="Pearson M."/>
            <person name="Roberts A."/>
            <person name="Saif S."/>
            <person name="Shea T."/>
            <person name="Shenoy N."/>
            <person name="Sisk P."/>
            <person name="Stolte C."/>
            <person name="Sykes S."/>
            <person name="Walk T."/>
            <person name="White J."/>
            <person name="Yandava C."/>
            <person name="Haas B."/>
            <person name="Nusbaum C."/>
            <person name="Birren B."/>
        </authorList>
    </citation>
    <scope>NUCLEOTIDE SEQUENCE [LARGE SCALE GENOMIC DNA]</scope>
    <source>
        <strain evidence="4">ATCC 64411 / 73-15</strain>
    </source>
</reference>
<keyword evidence="4" id="KW-1185">Reference proteome</keyword>
<dbReference type="AlphaFoldDB" id="A0A0C4E983"/>
<gene>
    <name evidence="2" type="ORF">MAPG_09162</name>
</gene>
<dbReference type="Proteomes" id="UP000011715">
    <property type="component" value="Unassembled WGS sequence"/>
</dbReference>
<evidence type="ECO:0000313" key="2">
    <source>
        <dbReference type="EMBL" id="KLU90198.1"/>
    </source>
</evidence>
<accession>A0A0C4E983</accession>
<name>A0A0C4E983_MAGP6</name>
<organism evidence="3 4">
    <name type="scientific">Magnaporthiopsis poae (strain ATCC 64411 / 73-15)</name>
    <name type="common">Kentucky bluegrass fungus</name>
    <name type="synonym">Magnaporthe poae</name>
    <dbReference type="NCBI Taxonomy" id="644358"/>
    <lineage>
        <taxon>Eukaryota</taxon>
        <taxon>Fungi</taxon>
        <taxon>Dikarya</taxon>
        <taxon>Ascomycota</taxon>
        <taxon>Pezizomycotina</taxon>
        <taxon>Sordariomycetes</taxon>
        <taxon>Sordariomycetidae</taxon>
        <taxon>Magnaporthales</taxon>
        <taxon>Magnaporthaceae</taxon>
        <taxon>Magnaporthiopsis</taxon>
    </lineage>
</organism>
<dbReference type="EnsemblFungi" id="MAPG_09162T0">
    <property type="protein sequence ID" value="MAPG_09162T0"/>
    <property type="gene ID" value="MAPG_09162"/>
</dbReference>
<feature type="compositionally biased region" description="Basic residues" evidence="1">
    <location>
        <begin position="84"/>
        <end position="93"/>
    </location>
</feature>
<reference evidence="2" key="3">
    <citation type="submission" date="2011-03" db="EMBL/GenBank/DDBJ databases">
        <title>Annotation of Magnaporthe poae ATCC 64411.</title>
        <authorList>
            <person name="Ma L.-J."/>
            <person name="Dead R."/>
            <person name="Young S.K."/>
            <person name="Zeng Q."/>
            <person name="Gargeya S."/>
            <person name="Fitzgerald M."/>
            <person name="Haas B."/>
            <person name="Abouelleil A."/>
            <person name="Alvarado L."/>
            <person name="Arachchi H.M."/>
            <person name="Berlin A."/>
            <person name="Brown A."/>
            <person name="Chapman S.B."/>
            <person name="Chen Z."/>
            <person name="Dunbar C."/>
            <person name="Freedman E."/>
            <person name="Gearin G."/>
            <person name="Gellesch M."/>
            <person name="Goldberg J."/>
            <person name="Griggs A."/>
            <person name="Gujja S."/>
            <person name="Heiman D."/>
            <person name="Howarth C."/>
            <person name="Larson L."/>
            <person name="Lui A."/>
            <person name="MacDonald P.J.P."/>
            <person name="Mehta T."/>
            <person name="Montmayeur A."/>
            <person name="Murphy C."/>
            <person name="Neiman D."/>
            <person name="Pearson M."/>
            <person name="Priest M."/>
            <person name="Roberts A."/>
            <person name="Saif S."/>
            <person name="Shea T."/>
            <person name="Shenoy N."/>
            <person name="Sisk P."/>
            <person name="Stolte C."/>
            <person name="Sykes S."/>
            <person name="Yandava C."/>
            <person name="Wortman J."/>
            <person name="Nusbaum C."/>
            <person name="Birren B."/>
        </authorList>
    </citation>
    <scope>NUCLEOTIDE SEQUENCE</scope>
    <source>
        <strain evidence="2">ATCC 64411</strain>
    </source>
</reference>